<sequence length="68" mass="8143">MNNEEIKTYEERPQRNKWNLILGILFIGYGSFRLYQKLQLPDSDNFGIFLAVGFILFGIYDLWKYFKG</sequence>
<accession>A0A9X2AAT2</accession>
<protein>
    <submittedName>
        <fullName evidence="2">Uncharacterized protein</fullName>
    </submittedName>
</protein>
<keyword evidence="1" id="KW-0472">Membrane</keyword>
<keyword evidence="1" id="KW-1133">Transmembrane helix</keyword>
<organism evidence="2 3">
    <name type="scientific">Christiangramia lutea</name>
    <dbReference type="NCBI Taxonomy" id="1607951"/>
    <lineage>
        <taxon>Bacteria</taxon>
        <taxon>Pseudomonadati</taxon>
        <taxon>Bacteroidota</taxon>
        <taxon>Flavobacteriia</taxon>
        <taxon>Flavobacteriales</taxon>
        <taxon>Flavobacteriaceae</taxon>
        <taxon>Christiangramia</taxon>
    </lineage>
</organism>
<dbReference type="RefSeq" id="WP_240713668.1">
    <property type="nucleotide sequence ID" value="NZ_JAKVTV010000003.1"/>
</dbReference>
<keyword evidence="1" id="KW-0812">Transmembrane</keyword>
<feature type="transmembrane region" description="Helical" evidence="1">
    <location>
        <begin position="46"/>
        <end position="63"/>
    </location>
</feature>
<feature type="transmembrane region" description="Helical" evidence="1">
    <location>
        <begin position="18"/>
        <end position="34"/>
    </location>
</feature>
<name>A0A9X2AAT2_9FLAO</name>
<evidence type="ECO:0000313" key="2">
    <source>
        <dbReference type="EMBL" id="MCH4823496.1"/>
    </source>
</evidence>
<reference evidence="2" key="1">
    <citation type="submission" date="2022-03" db="EMBL/GenBank/DDBJ databases">
        <title>Gramella crocea sp. nov., isolated from activated sludge of a seafood processing plant.</title>
        <authorList>
            <person name="Zhang X."/>
        </authorList>
    </citation>
    <scope>NUCLEOTIDE SEQUENCE</scope>
    <source>
        <strain evidence="2">YJ019</strain>
    </source>
</reference>
<keyword evidence="3" id="KW-1185">Reference proteome</keyword>
<comment type="caution">
    <text evidence="2">The sequence shown here is derived from an EMBL/GenBank/DDBJ whole genome shotgun (WGS) entry which is preliminary data.</text>
</comment>
<proteinExistence type="predicted"/>
<dbReference type="EMBL" id="JAKVTV010000003">
    <property type="protein sequence ID" value="MCH4823496.1"/>
    <property type="molecule type" value="Genomic_DNA"/>
</dbReference>
<evidence type="ECO:0000256" key="1">
    <source>
        <dbReference type="SAM" id="Phobius"/>
    </source>
</evidence>
<dbReference type="Proteomes" id="UP001139226">
    <property type="component" value="Unassembled WGS sequence"/>
</dbReference>
<dbReference type="AlphaFoldDB" id="A0A9X2AAT2"/>
<evidence type="ECO:0000313" key="3">
    <source>
        <dbReference type="Proteomes" id="UP001139226"/>
    </source>
</evidence>
<gene>
    <name evidence="2" type="ORF">ML462_09980</name>
</gene>